<dbReference type="AlphaFoldDB" id="A0A6A1V9A0"/>
<organism evidence="1 2">
    <name type="scientific">Morella rubra</name>
    <name type="common">Chinese bayberry</name>
    <dbReference type="NCBI Taxonomy" id="262757"/>
    <lineage>
        <taxon>Eukaryota</taxon>
        <taxon>Viridiplantae</taxon>
        <taxon>Streptophyta</taxon>
        <taxon>Embryophyta</taxon>
        <taxon>Tracheophyta</taxon>
        <taxon>Spermatophyta</taxon>
        <taxon>Magnoliopsida</taxon>
        <taxon>eudicotyledons</taxon>
        <taxon>Gunneridae</taxon>
        <taxon>Pentapetalae</taxon>
        <taxon>rosids</taxon>
        <taxon>fabids</taxon>
        <taxon>Fagales</taxon>
        <taxon>Myricaceae</taxon>
        <taxon>Morella</taxon>
    </lineage>
</organism>
<comment type="caution">
    <text evidence="1">The sequence shown here is derived from an EMBL/GenBank/DDBJ whole genome shotgun (WGS) entry which is preliminary data.</text>
</comment>
<name>A0A6A1V9A0_9ROSI</name>
<evidence type="ECO:0000313" key="2">
    <source>
        <dbReference type="Proteomes" id="UP000516437"/>
    </source>
</evidence>
<keyword evidence="2" id="KW-1185">Reference proteome</keyword>
<gene>
    <name evidence="1" type="ORF">CJ030_MR6G023773</name>
</gene>
<dbReference type="Proteomes" id="UP000516437">
    <property type="component" value="Chromosome 6"/>
</dbReference>
<dbReference type="EMBL" id="RXIC02000024">
    <property type="protein sequence ID" value="KAB1209442.1"/>
    <property type="molecule type" value="Genomic_DNA"/>
</dbReference>
<sequence>MIVGDNNIKSLKLVEEVMEAGNAKGSYLFCMLKLLNGPHLEFDDVNRVLRFLGLLKNNEDMMWVKQMTIQQFGRKWNDGSELEVSVDGCLGYHGNCEITKVPRLNFEWVVDYYDYDLCTYCKVNQDMAYFIYMLTCHYGLHF</sequence>
<proteinExistence type="predicted"/>
<reference evidence="1 2" key="1">
    <citation type="journal article" date="2019" name="Plant Biotechnol. J.">
        <title>The red bayberry genome and genetic basis of sex determination.</title>
        <authorList>
            <person name="Jia H.M."/>
            <person name="Jia H.J."/>
            <person name="Cai Q.L."/>
            <person name="Wang Y."/>
            <person name="Zhao H.B."/>
            <person name="Yang W.F."/>
            <person name="Wang G.Y."/>
            <person name="Li Y.H."/>
            <person name="Zhan D.L."/>
            <person name="Shen Y.T."/>
            <person name="Niu Q.F."/>
            <person name="Chang L."/>
            <person name="Qiu J."/>
            <person name="Zhao L."/>
            <person name="Xie H.B."/>
            <person name="Fu W.Y."/>
            <person name="Jin J."/>
            <person name="Li X.W."/>
            <person name="Jiao Y."/>
            <person name="Zhou C.C."/>
            <person name="Tu T."/>
            <person name="Chai C.Y."/>
            <person name="Gao J.L."/>
            <person name="Fan L.J."/>
            <person name="van de Weg E."/>
            <person name="Wang J.Y."/>
            <person name="Gao Z.S."/>
        </authorList>
    </citation>
    <scope>NUCLEOTIDE SEQUENCE [LARGE SCALE GENOMIC DNA]</scope>
    <source>
        <tissue evidence="1">Leaves</tissue>
    </source>
</reference>
<protein>
    <submittedName>
        <fullName evidence="1">Uncharacterized protein</fullName>
    </submittedName>
</protein>
<evidence type="ECO:0000313" key="1">
    <source>
        <dbReference type="EMBL" id="KAB1209442.1"/>
    </source>
</evidence>
<accession>A0A6A1V9A0</accession>